<accession>M7T957</accession>
<sequence length="384" mass="41685">MTRTTSTQKGNTGHGIPKSHSMNVFGNLTNSLSRPSLASFARNESRNPSTSTTTSTMPTTRQEDSITATDRRPRLPTSSSMSLATSSKKRSTEPPKIYKAQCSAYWTGRFVSMHDKLRTEMLQPENFSTLASVNRGENQDSDAKPSEAPSGIPVSATFSRLPTPQNKNQSSGSGSNGSGGSGSGSRTPKQRPRDSQKQKKVESPKKPSFTHKLTASFSTTSISSSSKTPLLSSPQKQKQKDKGKQKQQQQQQQQRDDDSDGAKDEKETHILMTMHSDLYRTKLVFQRLEALCATSEARRSLRAWQQTYARRHRCEELLPKGGSMEDREQRGWVGRLLSGSSTSGLSVAGKRASVPGGGGGGGAGAGKRGSRGGYGEFKRESFAL</sequence>
<feature type="compositionally biased region" description="Gly residues" evidence="1">
    <location>
        <begin position="174"/>
        <end position="183"/>
    </location>
</feature>
<evidence type="ECO:0000256" key="1">
    <source>
        <dbReference type="SAM" id="MobiDB-lite"/>
    </source>
</evidence>
<reference evidence="3" key="1">
    <citation type="journal article" date="2013" name="Genome Announc.">
        <title>Draft genome sequence of the grapevine dieback fungus Eutypa lata UCR-EL1.</title>
        <authorList>
            <person name="Blanco-Ulate B."/>
            <person name="Rolshausen P.E."/>
            <person name="Cantu D."/>
        </authorList>
    </citation>
    <scope>NUCLEOTIDE SEQUENCE [LARGE SCALE GENOMIC DNA]</scope>
    <source>
        <strain evidence="3">UCR-EL1</strain>
    </source>
</reference>
<gene>
    <name evidence="2" type="ORF">UCREL1_6650</name>
</gene>
<feature type="compositionally biased region" description="Basic and acidic residues" evidence="1">
    <location>
        <begin position="254"/>
        <end position="264"/>
    </location>
</feature>
<feature type="compositionally biased region" description="Low complexity" evidence="1">
    <location>
        <begin position="341"/>
        <end position="354"/>
    </location>
</feature>
<feature type="compositionally biased region" description="Low complexity" evidence="1">
    <location>
        <begin position="77"/>
        <end position="86"/>
    </location>
</feature>
<evidence type="ECO:0000313" key="3">
    <source>
        <dbReference type="Proteomes" id="UP000012174"/>
    </source>
</evidence>
<protein>
    <submittedName>
        <fullName evidence="2">Uncharacterized protein</fullName>
    </submittedName>
</protein>
<feature type="region of interest" description="Disordered" evidence="1">
    <location>
        <begin position="134"/>
        <end position="264"/>
    </location>
</feature>
<dbReference type="AlphaFoldDB" id="M7T957"/>
<feature type="region of interest" description="Disordered" evidence="1">
    <location>
        <begin position="1"/>
        <end position="95"/>
    </location>
</feature>
<feature type="compositionally biased region" description="Low complexity" evidence="1">
    <location>
        <begin position="213"/>
        <end position="236"/>
    </location>
</feature>
<name>M7T957_EUTLA</name>
<dbReference type="EMBL" id="KB706660">
    <property type="protein sequence ID" value="EMR66371.1"/>
    <property type="molecule type" value="Genomic_DNA"/>
</dbReference>
<feature type="compositionally biased region" description="Basic and acidic residues" evidence="1">
    <location>
        <begin position="191"/>
        <end position="205"/>
    </location>
</feature>
<dbReference type="OrthoDB" id="3557758at2759"/>
<feature type="compositionally biased region" description="Basic and acidic residues" evidence="1">
    <location>
        <begin position="61"/>
        <end position="73"/>
    </location>
</feature>
<evidence type="ECO:0000313" key="2">
    <source>
        <dbReference type="EMBL" id="EMR66371.1"/>
    </source>
</evidence>
<organism evidence="2 3">
    <name type="scientific">Eutypa lata (strain UCR-EL1)</name>
    <name type="common">Grapevine dieback disease fungus</name>
    <name type="synonym">Eutypa armeniacae</name>
    <dbReference type="NCBI Taxonomy" id="1287681"/>
    <lineage>
        <taxon>Eukaryota</taxon>
        <taxon>Fungi</taxon>
        <taxon>Dikarya</taxon>
        <taxon>Ascomycota</taxon>
        <taxon>Pezizomycotina</taxon>
        <taxon>Sordariomycetes</taxon>
        <taxon>Xylariomycetidae</taxon>
        <taxon>Xylariales</taxon>
        <taxon>Diatrypaceae</taxon>
        <taxon>Eutypa</taxon>
    </lineage>
</organism>
<feature type="compositionally biased region" description="Gly residues" evidence="1">
    <location>
        <begin position="355"/>
        <end position="375"/>
    </location>
</feature>
<dbReference type="HOGENOM" id="CLU_719672_0_0_1"/>
<feature type="compositionally biased region" description="Polar residues" evidence="1">
    <location>
        <begin position="156"/>
        <end position="169"/>
    </location>
</feature>
<feature type="compositionally biased region" description="Polar residues" evidence="1">
    <location>
        <begin position="20"/>
        <end position="36"/>
    </location>
</feature>
<proteinExistence type="predicted"/>
<dbReference type="eggNOG" id="ENOG502T1TT">
    <property type="taxonomic scope" value="Eukaryota"/>
</dbReference>
<dbReference type="Proteomes" id="UP000012174">
    <property type="component" value="Unassembled WGS sequence"/>
</dbReference>
<dbReference type="OMA" id="KETHILM"/>
<feature type="compositionally biased region" description="Polar residues" evidence="1">
    <location>
        <begin position="1"/>
        <end position="11"/>
    </location>
</feature>
<keyword evidence="3" id="KW-1185">Reference proteome</keyword>
<dbReference type="KEGG" id="ela:UCREL1_6650"/>
<feature type="region of interest" description="Disordered" evidence="1">
    <location>
        <begin position="341"/>
        <end position="384"/>
    </location>
</feature>
<feature type="compositionally biased region" description="Low complexity" evidence="1">
    <location>
        <begin position="48"/>
        <end position="60"/>
    </location>
</feature>